<feature type="transmembrane region" description="Helical" evidence="6">
    <location>
        <begin position="411"/>
        <end position="430"/>
    </location>
</feature>
<feature type="transmembrane region" description="Helical" evidence="6">
    <location>
        <begin position="117"/>
        <end position="140"/>
    </location>
</feature>
<dbReference type="Pfam" id="PF13440">
    <property type="entry name" value="Polysacc_synt_3"/>
    <property type="match status" value="1"/>
</dbReference>
<evidence type="ECO:0000256" key="6">
    <source>
        <dbReference type="SAM" id="Phobius"/>
    </source>
</evidence>
<dbReference type="InterPro" id="IPR050833">
    <property type="entry name" value="Poly_Biosynth_Transport"/>
</dbReference>
<dbReference type="EMBL" id="CAJNBJ010000021">
    <property type="protein sequence ID" value="CAE6802052.1"/>
    <property type="molecule type" value="Genomic_DNA"/>
</dbReference>
<protein>
    <recommendedName>
        <fullName evidence="9">Polysaccharide biosynthesis protein</fullName>
    </recommendedName>
</protein>
<proteinExistence type="predicted"/>
<evidence type="ECO:0000256" key="1">
    <source>
        <dbReference type="ARBA" id="ARBA00004651"/>
    </source>
</evidence>
<feature type="transmembrane region" description="Helical" evidence="6">
    <location>
        <begin position="331"/>
        <end position="350"/>
    </location>
</feature>
<feature type="transmembrane region" description="Helical" evidence="6">
    <location>
        <begin position="152"/>
        <end position="171"/>
    </location>
</feature>
<sequence>MDRSFLWFLLPPLLQTVLGVGVMVPLTTYYLDPADIGTVAILTSLAMLVTPLASTGDNWVLSTHWHATSVSGRKELLFTLLLANVGMKALWIILFWWLSPFVLPHAITDYRPEHQQYFGLALLGVLAGALWVTLSSLMVIERAPVSHAVNESLQWLAGAGTTFVGLTVAHIGVLALFLAPIAAGLMSALHGLWYAAGKLSPRSSLQWGKEIVRSGMPAIPFSLMDVVGNSLDRFVIQRWLDLATLGVYAHSQSYRGMFVTVTKAYSRTVTPTFLELFAGNPRQSQRQVEEMVSLWYLCVTAGGILVILFSPEVIHLLTHGKFDQAAQLVPIWFLLMFAHSTAIPYTQYLLTARKNVLLSWTSILMSAGTMGLVCLATWQFGVIGATSAAVFGALALHGMRCVLARRFGCPYGIEPGMLWGVGVIVLVYVVSRLIDIPLFVKVVIGILIAGVALIQILKRVSVQQLLTAMVPSK</sequence>
<dbReference type="PANTHER" id="PTHR30250">
    <property type="entry name" value="PST FAMILY PREDICTED COLANIC ACID TRANSPORTER"/>
    <property type="match status" value="1"/>
</dbReference>
<reference evidence="7 8" key="1">
    <citation type="submission" date="2021-02" db="EMBL/GenBank/DDBJ databases">
        <authorList>
            <person name="Han P."/>
        </authorList>
    </citation>
    <scope>NUCLEOTIDE SEQUENCE [LARGE SCALE GENOMIC DNA]</scope>
    <source>
        <strain evidence="7">Candidatus Nitrospira sp. ZN2</strain>
    </source>
</reference>
<evidence type="ECO:0000313" key="8">
    <source>
        <dbReference type="Proteomes" id="UP000675880"/>
    </source>
</evidence>
<accession>A0ABM8SDD9</accession>
<evidence type="ECO:0000313" key="7">
    <source>
        <dbReference type="EMBL" id="CAE6802052.1"/>
    </source>
</evidence>
<evidence type="ECO:0008006" key="9">
    <source>
        <dbReference type="Google" id="ProtNLM"/>
    </source>
</evidence>
<gene>
    <name evidence="7" type="ORF">NSPZN2_80112</name>
</gene>
<feature type="transmembrane region" description="Helical" evidence="6">
    <location>
        <begin position="436"/>
        <end position="457"/>
    </location>
</feature>
<evidence type="ECO:0000256" key="2">
    <source>
        <dbReference type="ARBA" id="ARBA00022475"/>
    </source>
</evidence>
<dbReference type="PANTHER" id="PTHR30250:SF11">
    <property type="entry name" value="O-ANTIGEN TRANSPORTER-RELATED"/>
    <property type="match status" value="1"/>
</dbReference>
<feature type="transmembrane region" description="Helical" evidence="6">
    <location>
        <begin position="292"/>
        <end position="311"/>
    </location>
</feature>
<feature type="transmembrane region" description="Helical" evidence="6">
    <location>
        <begin position="384"/>
        <end position="404"/>
    </location>
</feature>
<keyword evidence="8" id="KW-1185">Reference proteome</keyword>
<evidence type="ECO:0000256" key="3">
    <source>
        <dbReference type="ARBA" id="ARBA00022692"/>
    </source>
</evidence>
<keyword evidence="2" id="KW-1003">Cell membrane</keyword>
<evidence type="ECO:0000256" key="4">
    <source>
        <dbReference type="ARBA" id="ARBA00022989"/>
    </source>
</evidence>
<keyword evidence="5 6" id="KW-0472">Membrane</keyword>
<organism evidence="7 8">
    <name type="scientific">Nitrospira defluvii</name>
    <dbReference type="NCBI Taxonomy" id="330214"/>
    <lineage>
        <taxon>Bacteria</taxon>
        <taxon>Pseudomonadati</taxon>
        <taxon>Nitrospirota</taxon>
        <taxon>Nitrospiria</taxon>
        <taxon>Nitrospirales</taxon>
        <taxon>Nitrospiraceae</taxon>
        <taxon>Nitrospira</taxon>
    </lineage>
</organism>
<feature type="transmembrane region" description="Helical" evidence="6">
    <location>
        <begin position="357"/>
        <end position="378"/>
    </location>
</feature>
<dbReference type="Proteomes" id="UP000675880">
    <property type="component" value="Unassembled WGS sequence"/>
</dbReference>
<comment type="caution">
    <text evidence="7">The sequence shown here is derived from an EMBL/GenBank/DDBJ whole genome shotgun (WGS) entry which is preliminary data.</text>
</comment>
<feature type="transmembrane region" description="Helical" evidence="6">
    <location>
        <begin position="76"/>
        <end position="97"/>
    </location>
</feature>
<comment type="subcellular location">
    <subcellularLocation>
        <location evidence="1">Cell membrane</location>
        <topology evidence="1">Multi-pass membrane protein</topology>
    </subcellularLocation>
</comment>
<keyword evidence="3 6" id="KW-0812">Transmembrane</keyword>
<keyword evidence="4 6" id="KW-1133">Transmembrane helix</keyword>
<dbReference type="RefSeq" id="WP_213044272.1">
    <property type="nucleotide sequence ID" value="NZ_CAJNBJ010000021.1"/>
</dbReference>
<name>A0ABM8SDD9_9BACT</name>
<evidence type="ECO:0000256" key="5">
    <source>
        <dbReference type="ARBA" id="ARBA00023136"/>
    </source>
</evidence>
<feature type="transmembrane region" description="Helical" evidence="6">
    <location>
        <begin position="35"/>
        <end position="55"/>
    </location>
</feature>